<dbReference type="Proteomes" id="UP000184330">
    <property type="component" value="Unassembled WGS sequence"/>
</dbReference>
<evidence type="ECO:0000313" key="2">
    <source>
        <dbReference type="Proteomes" id="UP000184330"/>
    </source>
</evidence>
<evidence type="ECO:0000313" key="1">
    <source>
        <dbReference type="EMBL" id="CZR69201.1"/>
    </source>
</evidence>
<organism evidence="1 2">
    <name type="scientific">Phialocephala subalpina</name>
    <dbReference type="NCBI Taxonomy" id="576137"/>
    <lineage>
        <taxon>Eukaryota</taxon>
        <taxon>Fungi</taxon>
        <taxon>Dikarya</taxon>
        <taxon>Ascomycota</taxon>
        <taxon>Pezizomycotina</taxon>
        <taxon>Leotiomycetes</taxon>
        <taxon>Helotiales</taxon>
        <taxon>Mollisiaceae</taxon>
        <taxon>Phialocephala</taxon>
        <taxon>Phialocephala fortinii species complex</taxon>
    </lineage>
</organism>
<protein>
    <submittedName>
        <fullName evidence="1">Uncharacterized protein</fullName>
    </submittedName>
</protein>
<dbReference type="EMBL" id="FJOG01000066">
    <property type="protein sequence ID" value="CZR69201.1"/>
    <property type="molecule type" value="Genomic_DNA"/>
</dbReference>
<name>A0A1L7XVY6_9HELO</name>
<keyword evidence="2" id="KW-1185">Reference proteome</keyword>
<reference evidence="1 2" key="1">
    <citation type="submission" date="2016-03" db="EMBL/GenBank/DDBJ databases">
        <authorList>
            <person name="Ploux O."/>
        </authorList>
    </citation>
    <scope>NUCLEOTIDE SEQUENCE [LARGE SCALE GENOMIC DNA]</scope>
    <source>
        <strain evidence="1 2">UAMH 11012</strain>
    </source>
</reference>
<proteinExistence type="predicted"/>
<dbReference type="AlphaFoldDB" id="A0A1L7XVY6"/>
<gene>
    <name evidence="1" type="ORF">PAC_19101</name>
</gene>
<accession>A0A1L7XVY6</accession>
<sequence>PQPANTLGSLPRTPQGISYSNNKYEGDSSIGCNDAYLASGDAHSLNITRFIEVYALGLDKNESQTTGSVNGVNTYAGVNLTDLTAGTYNLDTLFEGDNFACFSFQTQDQAVPDVSKNGLNVIADAVGLINKYSNNILAESSCPQLAGYDDSLFNSYTGRTYSQTGSANNH</sequence>
<feature type="non-terminal residue" evidence="1">
    <location>
        <position position="1"/>
    </location>
</feature>
<dbReference type="OrthoDB" id="407298at2759"/>